<feature type="transmembrane region" description="Helical" evidence="5">
    <location>
        <begin position="220"/>
        <end position="238"/>
    </location>
</feature>
<dbReference type="PANTHER" id="PTHR37422">
    <property type="entry name" value="TEICHURONIC ACID BIOSYNTHESIS PROTEIN TUAE"/>
    <property type="match status" value="1"/>
</dbReference>
<dbReference type="EMBL" id="CAIJDP010000060">
    <property type="protein sequence ID" value="CAD0002253.1"/>
    <property type="molecule type" value="Genomic_DNA"/>
</dbReference>
<evidence type="ECO:0000256" key="5">
    <source>
        <dbReference type="SAM" id="Phobius"/>
    </source>
</evidence>
<dbReference type="Proteomes" id="UP000530060">
    <property type="component" value="Unassembled WGS sequence"/>
</dbReference>
<keyword evidence="4 5" id="KW-0472">Membrane</keyword>
<feature type="transmembrane region" description="Helical" evidence="5">
    <location>
        <begin position="196"/>
        <end position="214"/>
    </location>
</feature>
<evidence type="ECO:0000313" key="7">
    <source>
        <dbReference type="EMBL" id="CAD0002253.1"/>
    </source>
</evidence>
<comment type="caution">
    <text evidence="7">The sequence shown here is derived from an EMBL/GenBank/DDBJ whole genome shotgun (WGS) entry which is preliminary data.</text>
</comment>
<dbReference type="AlphaFoldDB" id="A0A6V6YS39"/>
<feature type="transmembrane region" description="Helical" evidence="5">
    <location>
        <begin position="130"/>
        <end position="151"/>
    </location>
</feature>
<feature type="transmembrane region" description="Helical" evidence="5">
    <location>
        <begin position="45"/>
        <end position="63"/>
    </location>
</feature>
<protein>
    <recommendedName>
        <fullName evidence="6">O-antigen ligase-related domain-containing protein</fullName>
    </recommendedName>
</protein>
<evidence type="ECO:0000313" key="8">
    <source>
        <dbReference type="Proteomes" id="UP000530060"/>
    </source>
</evidence>
<evidence type="ECO:0000256" key="4">
    <source>
        <dbReference type="ARBA" id="ARBA00023136"/>
    </source>
</evidence>
<dbReference type="Pfam" id="PF04932">
    <property type="entry name" value="Wzy_C"/>
    <property type="match status" value="1"/>
</dbReference>
<feature type="transmembrane region" description="Helical" evidence="5">
    <location>
        <begin position="171"/>
        <end position="189"/>
    </location>
</feature>
<sequence>MSKYNSYQTNNLLQKMDCLFIILIFALPFISYPFILNSNKIGKELYLVTVVSLWGVLKTISTLKNKVFKIYAVDLVMLLFLLYVLVHYFLFSFYTFLYDQFWVFICYIVLFYLFRWSYNKNQEKKILFNRTLYLIWSYCFVQSLVALLQNFDFINSENKYFKVLGTFINPNFLGVYMVIGILVLLYQILIVKEKRIAVTVTLLLSVFSMIYVLYLTESRASWISLIIGILVLLFTSPKNISFLRINKKKTIILFVTISIAVMCCLYLLYQLNKDSVDGRTLIRKIALLDIQKSPIFGNGIFNFDGVYNNSKAYYFLEKQRPWKEVKVADYVSNALNDYIQIVFEIGLLGFILIGMLLFMLIWKIELNPMTRFALTIVAAFAFLGLFTSVLYNPTAMVFMVWALAMLFVHGNNKFEVFVISNKRIVNILKCISLFTFLSIGAVFGLKTKCLRDFKMVTEDTNQKFYYKLSNNDMFLIKDDAFVEFKLGYEKYTDQEVQQGIGMMENSVKKSKIPDANIILANIYTAQKNSVKTEQLLLTNLGIEPFRYQPRINLFHFYTQTNQKVKSIKTAQEIISLPVKIKSGKVNFYKQEAKEYLKNVR</sequence>
<feature type="transmembrane region" description="Helical" evidence="5">
    <location>
        <begin position="75"/>
        <end position="94"/>
    </location>
</feature>
<dbReference type="InterPro" id="IPR051533">
    <property type="entry name" value="WaaL-like"/>
</dbReference>
<keyword evidence="2 5" id="KW-0812">Transmembrane</keyword>
<feature type="transmembrane region" description="Helical" evidence="5">
    <location>
        <begin position="100"/>
        <end position="118"/>
    </location>
</feature>
<feature type="domain" description="O-antigen ligase-related" evidence="6">
    <location>
        <begin position="205"/>
        <end position="353"/>
    </location>
</feature>
<accession>A0A6V6YS39</accession>
<feature type="transmembrane region" description="Helical" evidence="5">
    <location>
        <begin position="338"/>
        <end position="362"/>
    </location>
</feature>
<dbReference type="GO" id="GO:0016020">
    <property type="term" value="C:membrane"/>
    <property type="evidence" value="ECO:0007669"/>
    <property type="project" value="UniProtKB-SubCell"/>
</dbReference>
<keyword evidence="8" id="KW-1185">Reference proteome</keyword>
<feature type="transmembrane region" description="Helical" evidence="5">
    <location>
        <begin position="12"/>
        <end position="33"/>
    </location>
</feature>
<evidence type="ECO:0000256" key="1">
    <source>
        <dbReference type="ARBA" id="ARBA00004141"/>
    </source>
</evidence>
<gene>
    <name evidence="7" type="ORF">FLAT13_01006</name>
</gene>
<evidence type="ECO:0000259" key="6">
    <source>
        <dbReference type="Pfam" id="PF04932"/>
    </source>
</evidence>
<evidence type="ECO:0000256" key="3">
    <source>
        <dbReference type="ARBA" id="ARBA00022989"/>
    </source>
</evidence>
<name>A0A6V6YS39_9FLAO</name>
<evidence type="ECO:0000256" key="2">
    <source>
        <dbReference type="ARBA" id="ARBA00022692"/>
    </source>
</evidence>
<feature type="transmembrane region" description="Helical" evidence="5">
    <location>
        <begin position="374"/>
        <end position="404"/>
    </location>
</feature>
<feature type="transmembrane region" description="Helical" evidence="5">
    <location>
        <begin position="250"/>
        <end position="269"/>
    </location>
</feature>
<organism evidence="7 8">
    <name type="scientific">Flavobacterium salmonis</name>
    <dbReference type="NCBI Taxonomy" id="2654844"/>
    <lineage>
        <taxon>Bacteria</taxon>
        <taxon>Pseudomonadati</taxon>
        <taxon>Bacteroidota</taxon>
        <taxon>Flavobacteriia</taxon>
        <taxon>Flavobacteriales</taxon>
        <taxon>Flavobacteriaceae</taxon>
        <taxon>Flavobacterium</taxon>
    </lineage>
</organism>
<comment type="subcellular location">
    <subcellularLocation>
        <location evidence="1">Membrane</location>
        <topology evidence="1">Multi-pass membrane protein</topology>
    </subcellularLocation>
</comment>
<reference evidence="7 8" key="1">
    <citation type="submission" date="2020-06" db="EMBL/GenBank/DDBJ databases">
        <authorList>
            <person name="Criscuolo A."/>
        </authorList>
    </citation>
    <scope>NUCLEOTIDE SEQUENCE [LARGE SCALE GENOMIC DNA]</scope>
    <source>
        <strain evidence="8">CIP 111411</strain>
    </source>
</reference>
<dbReference type="PANTHER" id="PTHR37422:SF13">
    <property type="entry name" value="LIPOPOLYSACCHARIDE BIOSYNTHESIS PROTEIN PA4999-RELATED"/>
    <property type="match status" value="1"/>
</dbReference>
<feature type="transmembrane region" description="Helical" evidence="5">
    <location>
        <begin position="424"/>
        <end position="445"/>
    </location>
</feature>
<keyword evidence="3 5" id="KW-1133">Transmembrane helix</keyword>
<dbReference type="InterPro" id="IPR007016">
    <property type="entry name" value="O-antigen_ligase-rel_domated"/>
</dbReference>
<proteinExistence type="predicted"/>